<gene>
    <name evidence="1" type="primary">queG_2</name>
    <name evidence="1" type="ORF">MBCUT_19030</name>
</gene>
<dbReference type="Proteomes" id="UP000077275">
    <property type="component" value="Unassembled WGS sequence"/>
</dbReference>
<accession>A0A166CQZ4</accession>
<dbReference type="AlphaFoldDB" id="A0A166CQZ4"/>
<keyword evidence="2" id="KW-1185">Reference proteome</keyword>
<proteinExistence type="predicted"/>
<dbReference type="PANTHER" id="PTHR42827">
    <property type="entry name" value="IRON-SULFUR CLUSTER-BINDING PROTEIN-RELATED"/>
    <property type="match status" value="1"/>
</dbReference>
<evidence type="ECO:0000313" key="2">
    <source>
        <dbReference type="Proteomes" id="UP000077275"/>
    </source>
</evidence>
<comment type="caution">
    <text evidence="1">The sequence shown here is derived from an EMBL/GenBank/DDBJ whole genome shotgun (WGS) entry which is preliminary data.</text>
</comment>
<protein>
    <submittedName>
        <fullName evidence="1">Epoxyqueuosine reductase</fullName>
    </submittedName>
</protein>
<dbReference type="PATRIC" id="fig|47311.3.peg.2070"/>
<dbReference type="PANTHER" id="PTHR42827:SF1">
    <property type="entry name" value="IRON-SULFUR CLUSTER-BINDING PROTEIN"/>
    <property type="match status" value="1"/>
</dbReference>
<sequence>MKKFLIEKIKEFVLEDKFNKHDFSDGPGFEDPLVKIASINDSIFEDYKSIIGDFHFTPKEVFEKEFGENSLINGSVISISLPIGENIIKTNRKEKTIPSKEWTLLRSYGNERAVANYLIELLNQEGYKALAPAYSEWFNTISSQNGISSNWSERHIAYAVGLGTFSLNQAFITEKGISNRLISVVTDLVLENDDRTAEHHLANCLHFINGKCRACVRRCPINALSDNGIDKYPCFDKLYGEKGQEIAKKRGAILSSGSGCGLCQTRVPCERKNPTAKLKSMINKEFIATL</sequence>
<organism evidence="1 2">
    <name type="scientific">Methanobrevibacter cuticularis</name>
    <dbReference type="NCBI Taxonomy" id="47311"/>
    <lineage>
        <taxon>Archaea</taxon>
        <taxon>Methanobacteriati</taxon>
        <taxon>Methanobacteriota</taxon>
        <taxon>Methanomada group</taxon>
        <taxon>Methanobacteria</taxon>
        <taxon>Methanobacteriales</taxon>
        <taxon>Methanobacteriaceae</taxon>
        <taxon>Methanobrevibacter</taxon>
    </lineage>
</organism>
<dbReference type="RefSeq" id="WP_067260431.1">
    <property type="nucleotide sequence ID" value="NZ_LWMW01000147.1"/>
</dbReference>
<name>A0A166CQZ4_9EURY</name>
<dbReference type="OrthoDB" id="23478at2157"/>
<dbReference type="EMBL" id="LWMW01000147">
    <property type="protein sequence ID" value="KZX14775.1"/>
    <property type="molecule type" value="Genomic_DNA"/>
</dbReference>
<evidence type="ECO:0000313" key="1">
    <source>
        <dbReference type="EMBL" id="KZX14775.1"/>
    </source>
</evidence>
<reference evidence="1 2" key="1">
    <citation type="submission" date="2016-04" db="EMBL/GenBank/DDBJ databases">
        <title>Genome sequence of Methanobrevibacter cuticularis DSM 11139.</title>
        <authorList>
            <person name="Poehlein A."/>
            <person name="Seedorf H."/>
            <person name="Daniel R."/>
        </authorList>
    </citation>
    <scope>NUCLEOTIDE SEQUENCE [LARGE SCALE GENOMIC DNA]</scope>
    <source>
        <strain evidence="1 2">DSM 11139</strain>
    </source>
</reference>
<dbReference type="STRING" id="47311.MBCUT_19030"/>